<dbReference type="AlphaFoldDB" id="A0A072TWJ1"/>
<dbReference type="Proteomes" id="UP000265566">
    <property type="component" value="Chromosome 7"/>
</dbReference>
<protein>
    <submittedName>
        <fullName evidence="3">Nodule Cysteine-Rich (NCR) secreted peptide</fullName>
    </submittedName>
    <submittedName>
        <fullName evidence="4">Putative Late nodulin</fullName>
    </submittedName>
</protein>
<reference evidence="5" key="3">
    <citation type="submission" date="2015-04" db="UniProtKB">
        <authorList>
            <consortium name="EnsemblPlants"/>
        </authorList>
    </citation>
    <scope>IDENTIFICATION</scope>
    <source>
        <strain evidence="5">cv. Jemalong A17</strain>
    </source>
</reference>
<sequence length="56" mass="6195">MTKILNFVYAMIIILSLFLLVTNIRALNCTTASQCVNNRCYLHGKPSCLNGQCACV</sequence>
<dbReference type="EMBL" id="PSQE01000007">
    <property type="protein sequence ID" value="RHN44108.1"/>
    <property type="molecule type" value="Genomic_DNA"/>
</dbReference>
<dbReference type="GO" id="GO:0046872">
    <property type="term" value="F:metal ion binding"/>
    <property type="evidence" value="ECO:0007669"/>
    <property type="project" value="InterPro"/>
</dbReference>
<feature type="chain" id="PRO_5014499089" evidence="1">
    <location>
        <begin position="27"/>
        <end position="56"/>
    </location>
</feature>
<dbReference type="Gramene" id="rna38167">
    <property type="protein sequence ID" value="RHN44108.1"/>
    <property type="gene ID" value="gene38167"/>
</dbReference>
<dbReference type="Proteomes" id="UP000002051">
    <property type="component" value="Unassembled WGS sequence"/>
</dbReference>
<name>A0A072TWJ1_MEDTR</name>
<evidence type="ECO:0000256" key="1">
    <source>
        <dbReference type="SAM" id="SignalP"/>
    </source>
</evidence>
<keyword evidence="1" id="KW-0732">Signal</keyword>
<gene>
    <name evidence="3" type="ordered locus">MTR_7g007810</name>
    <name evidence="4" type="ORF">MtrunA17_Chr7g0215751</name>
</gene>
<dbReference type="Pfam" id="PF07127">
    <property type="entry name" value="Nodulin_late"/>
    <property type="match status" value="1"/>
</dbReference>
<keyword evidence="6" id="KW-1185">Reference proteome</keyword>
<dbReference type="EMBL" id="CM001223">
    <property type="protein sequence ID" value="KEH21576.1"/>
    <property type="molecule type" value="Genomic_DNA"/>
</dbReference>
<evidence type="ECO:0000313" key="3">
    <source>
        <dbReference type="EMBL" id="KEH21576.1"/>
    </source>
</evidence>
<feature type="domain" description="Late nodulin" evidence="2">
    <location>
        <begin position="1"/>
        <end position="53"/>
    </location>
</feature>
<organism evidence="3 6">
    <name type="scientific">Medicago truncatula</name>
    <name type="common">Barrel medic</name>
    <name type="synonym">Medicago tribuloides</name>
    <dbReference type="NCBI Taxonomy" id="3880"/>
    <lineage>
        <taxon>Eukaryota</taxon>
        <taxon>Viridiplantae</taxon>
        <taxon>Streptophyta</taxon>
        <taxon>Embryophyta</taxon>
        <taxon>Tracheophyta</taxon>
        <taxon>Spermatophyta</taxon>
        <taxon>Magnoliopsida</taxon>
        <taxon>eudicotyledons</taxon>
        <taxon>Gunneridae</taxon>
        <taxon>Pentapetalae</taxon>
        <taxon>rosids</taxon>
        <taxon>fabids</taxon>
        <taxon>Fabales</taxon>
        <taxon>Fabaceae</taxon>
        <taxon>Papilionoideae</taxon>
        <taxon>50 kb inversion clade</taxon>
        <taxon>NPAAA clade</taxon>
        <taxon>Hologalegina</taxon>
        <taxon>IRL clade</taxon>
        <taxon>Trifolieae</taxon>
        <taxon>Medicago</taxon>
    </lineage>
</organism>
<dbReference type="EnsemblPlants" id="KEH21576">
    <property type="protein sequence ID" value="KEH21576"/>
    <property type="gene ID" value="MTR_7g007810"/>
</dbReference>
<reference evidence="4" key="4">
    <citation type="journal article" date="2018" name="Nat. Plants">
        <title>Whole-genome landscape of Medicago truncatula symbiotic genes.</title>
        <authorList>
            <person name="Pecrix Y."/>
            <person name="Gamas P."/>
            <person name="Carrere S."/>
        </authorList>
    </citation>
    <scope>NUCLEOTIDE SEQUENCE</scope>
    <source>
        <tissue evidence="4">Leaves</tissue>
    </source>
</reference>
<accession>A0A072TWJ1</accession>
<reference evidence="3 6" key="2">
    <citation type="journal article" date="2014" name="BMC Genomics">
        <title>An improved genome release (version Mt4.0) for the model legume Medicago truncatula.</title>
        <authorList>
            <person name="Tang H."/>
            <person name="Krishnakumar V."/>
            <person name="Bidwell S."/>
            <person name="Rosen B."/>
            <person name="Chan A."/>
            <person name="Zhou S."/>
            <person name="Gentzbittel L."/>
            <person name="Childs K.L."/>
            <person name="Yandell M."/>
            <person name="Gundlach H."/>
            <person name="Mayer K.F."/>
            <person name="Schwartz D.C."/>
            <person name="Town C.D."/>
        </authorList>
    </citation>
    <scope>GENOME REANNOTATION</scope>
    <source>
        <strain evidence="3">A17</strain>
        <strain evidence="5 6">cv. Jemalong A17</strain>
    </source>
</reference>
<reference evidence="3 6" key="1">
    <citation type="journal article" date="2011" name="Nature">
        <title>The Medicago genome provides insight into the evolution of rhizobial symbioses.</title>
        <authorList>
            <person name="Young N.D."/>
            <person name="Debelle F."/>
            <person name="Oldroyd G.E."/>
            <person name="Geurts R."/>
            <person name="Cannon S.B."/>
            <person name="Udvardi M.K."/>
            <person name="Benedito V.A."/>
            <person name="Mayer K.F."/>
            <person name="Gouzy J."/>
            <person name="Schoof H."/>
            <person name="Van de Peer Y."/>
            <person name="Proost S."/>
            <person name="Cook D.R."/>
            <person name="Meyers B.C."/>
            <person name="Spannagl M."/>
            <person name="Cheung F."/>
            <person name="De Mita S."/>
            <person name="Krishnakumar V."/>
            <person name="Gundlach H."/>
            <person name="Zhou S."/>
            <person name="Mudge J."/>
            <person name="Bharti A.K."/>
            <person name="Murray J.D."/>
            <person name="Naoumkina M.A."/>
            <person name="Rosen B."/>
            <person name="Silverstein K.A."/>
            <person name="Tang H."/>
            <person name="Rombauts S."/>
            <person name="Zhao P.X."/>
            <person name="Zhou P."/>
            <person name="Barbe V."/>
            <person name="Bardou P."/>
            <person name="Bechner M."/>
            <person name="Bellec A."/>
            <person name="Berger A."/>
            <person name="Berges H."/>
            <person name="Bidwell S."/>
            <person name="Bisseling T."/>
            <person name="Choisne N."/>
            <person name="Couloux A."/>
            <person name="Denny R."/>
            <person name="Deshpande S."/>
            <person name="Dai X."/>
            <person name="Doyle J.J."/>
            <person name="Dudez A.M."/>
            <person name="Farmer A.D."/>
            <person name="Fouteau S."/>
            <person name="Franken C."/>
            <person name="Gibelin C."/>
            <person name="Gish J."/>
            <person name="Goldstein S."/>
            <person name="Gonzalez A.J."/>
            <person name="Green P.J."/>
            <person name="Hallab A."/>
            <person name="Hartog M."/>
            <person name="Hua A."/>
            <person name="Humphray S.J."/>
            <person name="Jeong D.H."/>
            <person name="Jing Y."/>
            <person name="Jocker A."/>
            <person name="Kenton S.M."/>
            <person name="Kim D.J."/>
            <person name="Klee K."/>
            <person name="Lai H."/>
            <person name="Lang C."/>
            <person name="Lin S."/>
            <person name="Macmil S.L."/>
            <person name="Magdelenat G."/>
            <person name="Matthews L."/>
            <person name="McCorrison J."/>
            <person name="Monaghan E.L."/>
            <person name="Mun J.H."/>
            <person name="Najar F.Z."/>
            <person name="Nicholson C."/>
            <person name="Noirot C."/>
            <person name="O'Bleness M."/>
            <person name="Paule C.R."/>
            <person name="Poulain J."/>
            <person name="Prion F."/>
            <person name="Qin B."/>
            <person name="Qu C."/>
            <person name="Retzel E.F."/>
            <person name="Riddle C."/>
            <person name="Sallet E."/>
            <person name="Samain S."/>
            <person name="Samson N."/>
            <person name="Sanders I."/>
            <person name="Saurat O."/>
            <person name="Scarpelli C."/>
            <person name="Schiex T."/>
            <person name="Segurens B."/>
            <person name="Severin A.J."/>
            <person name="Sherrier D.J."/>
            <person name="Shi R."/>
            <person name="Sims S."/>
            <person name="Singer S.R."/>
            <person name="Sinharoy S."/>
            <person name="Sterck L."/>
            <person name="Viollet A."/>
            <person name="Wang B.B."/>
            <person name="Wang K."/>
            <person name="Wang M."/>
            <person name="Wang X."/>
            <person name="Warfsmann J."/>
            <person name="Weissenbach J."/>
            <person name="White D.D."/>
            <person name="White J.D."/>
            <person name="Wiley G.B."/>
            <person name="Wincker P."/>
            <person name="Xing Y."/>
            <person name="Yang L."/>
            <person name="Yao Z."/>
            <person name="Ying F."/>
            <person name="Zhai J."/>
            <person name="Zhou L."/>
            <person name="Zuber A."/>
            <person name="Denarie J."/>
            <person name="Dixon R.A."/>
            <person name="May G.D."/>
            <person name="Schwartz D.C."/>
            <person name="Rogers J."/>
            <person name="Quetier F."/>
            <person name="Town C.D."/>
            <person name="Roe B.A."/>
        </authorList>
    </citation>
    <scope>NUCLEOTIDE SEQUENCE [LARGE SCALE GENOMIC DNA]</scope>
    <source>
        <strain evidence="3">A17</strain>
        <strain evidence="5 6">cv. Jemalong A17</strain>
    </source>
</reference>
<proteinExistence type="predicted"/>
<feature type="signal peptide" evidence="1">
    <location>
        <begin position="1"/>
        <end position="26"/>
    </location>
</feature>
<evidence type="ECO:0000313" key="6">
    <source>
        <dbReference type="Proteomes" id="UP000002051"/>
    </source>
</evidence>
<dbReference type="InterPro" id="IPR009810">
    <property type="entry name" value="Nodulin_late_dom"/>
</dbReference>
<evidence type="ECO:0000259" key="2">
    <source>
        <dbReference type="Pfam" id="PF07127"/>
    </source>
</evidence>
<evidence type="ECO:0000313" key="5">
    <source>
        <dbReference type="EnsemblPlants" id="KEH21576"/>
    </source>
</evidence>
<dbReference type="HOGENOM" id="CLU_181053_0_1_1"/>
<evidence type="ECO:0000313" key="4">
    <source>
        <dbReference type="EMBL" id="RHN44108.1"/>
    </source>
</evidence>